<evidence type="ECO:0000256" key="4">
    <source>
        <dbReference type="ARBA" id="ARBA00022840"/>
    </source>
</evidence>
<dbReference type="InterPro" id="IPR035849">
    <property type="entry name" value="Fes/Fps/Fer_SH2"/>
</dbReference>
<evidence type="ECO:0000256" key="5">
    <source>
        <dbReference type="ARBA" id="ARBA00023137"/>
    </source>
</evidence>
<gene>
    <name evidence="13" type="ORF">CBOVIS_LOCUS11415</name>
</gene>
<dbReference type="InterPro" id="IPR011009">
    <property type="entry name" value="Kinase-like_dom_sf"/>
</dbReference>
<dbReference type="Pfam" id="PF00017">
    <property type="entry name" value="SH2"/>
    <property type="match status" value="1"/>
</dbReference>
<evidence type="ECO:0000313" key="13">
    <source>
        <dbReference type="EMBL" id="CAB3409808.1"/>
    </source>
</evidence>
<evidence type="ECO:0000256" key="2">
    <source>
        <dbReference type="ARBA" id="ARBA00022741"/>
    </source>
</evidence>
<dbReference type="GO" id="GO:0005524">
    <property type="term" value="F:ATP binding"/>
    <property type="evidence" value="ECO:0007669"/>
    <property type="project" value="UniProtKB-UniRule"/>
</dbReference>
<dbReference type="CDD" id="cd00192">
    <property type="entry name" value="PTKc"/>
    <property type="match status" value="1"/>
</dbReference>
<reference evidence="13 14" key="1">
    <citation type="submission" date="2020-04" db="EMBL/GenBank/DDBJ databases">
        <authorList>
            <person name="Laetsch R D."/>
            <person name="Stevens L."/>
            <person name="Kumar S."/>
            <person name="Blaxter L. M."/>
        </authorList>
    </citation>
    <scope>NUCLEOTIDE SEQUENCE [LARGE SCALE GENOMIC DNA]</scope>
</reference>
<evidence type="ECO:0000313" key="14">
    <source>
        <dbReference type="Proteomes" id="UP000494206"/>
    </source>
</evidence>
<dbReference type="Gene3D" id="3.30.200.20">
    <property type="entry name" value="Phosphorylase Kinase, domain 1"/>
    <property type="match status" value="1"/>
</dbReference>
<keyword evidence="5 9" id="KW-0829">Tyrosine-protein kinase</keyword>
<dbReference type="PROSITE" id="PS00107">
    <property type="entry name" value="PROTEIN_KINASE_ATP"/>
    <property type="match status" value="1"/>
</dbReference>
<dbReference type="SUPFAM" id="SSF56112">
    <property type="entry name" value="Protein kinase-like (PK-like)"/>
    <property type="match status" value="1"/>
</dbReference>
<evidence type="ECO:0000256" key="10">
    <source>
        <dbReference type="SAM" id="MobiDB-lite"/>
    </source>
</evidence>
<name>A0A8S1FEJ9_9PELO</name>
<comment type="catalytic activity">
    <reaction evidence="6 9">
        <text>L-tyrosyl-[protein] + ATP = O-phospho-L-tyrosyl-[protein] + ADP + H(+)</text>
        <dbReference type="Rhea" id="RHEA:10596"/>
        <dbReference type="Rhea" id="RHEA-COMP:10136"/>
        <dbReference type="Rhea" id="RHEA-COMP:20101"/>
        <dbReference type="ChEBI" id="CHEBI:15378"/>
        <dbReference type="ChEBI" id="CHEBI:30616"/>
        <dbReference type="ChEBI" id="CHEBI:46858"/>
        <dbReference type="ChEBI" id="CHEBI:61978"/>
        <dbReference type="ChEBI" id="CHEBI:456216"/>
        <dbReference type="EC" id="2.7.10.2"/>
    </reaction>
</comment>
<dbReference type="OrthoDB" id="65481at2759"/>
<dbReference type="EC" id="2.7.10.2" evidence="9"/>
<proteinExistence type="inferred from homology"/>
<dbReference type="InterPro" id="IPR017441">
    <property type="entry name" value="Protein_kinase_ATP_BS"/>
</dbReference>
<dbReference type="InterPro" id="IPR001245">
    <property type="entry name" value="Ser-Thr/Tyr_kinase_cat_dom"/>
</dbReference>
<dbReference type="Proteomes" id="UP000494206">
    <property type="component" value="Unassembled WGS sequence"/>
</dbReference>
<dbReference type="PANTHER" id="PTHR24418">
    <property type="entry name" value="TYROSINE-PROTEIN KINASE"/>
    <property type="match status" value="1"/>
</dbReference>
<evidence type="ECO:0000256" key="8">
    <source>
        <dbReference type="PROSITE-ProRule" id="PRU10141"/>
    </source>
</evidence>
<dbReference type="InterPro" id="IPR020635">
    <property type="entry name" value="Tyr_kinase_cat_dom"/>
</dbReference>
<feature type="domain" description="SH2" evidence="11">
    <location>
        <begin position="12"/>
        <end position="111"/>
    </location>
</feature>
<dbReference type="InterPro" id="IPR050198">
    <property type="entry name" value="Non-receptor_tyrosine_kinases"/>
</dbReference>
<comment type="similarity">
    <text evidence="9">Belongs to the protein kinase superfamily. Tyr protein kinase family.</text>
</comment>
<comment type="caution">
    <text evidence="13">The sequence shown here is derived from an EMBL/GenBank/DDBJ whole genome shotgun (WGS) entry which is preliminary data.</text>
</comment>
<keyword evidence="2 8" id="KW-0547">Nucleotide-binding</keyword>
<evidence type="ECO:0000256" key="7">
    <source>
        <dbReference type="PROSITE-ProRule" id="PRU00191"/>
    </source>
</evidence>
<dbReference type="FunFam" id="3.30.505.10:FF:000051">
    <property type="entry name" value="Tyrosine-protein kinase"/>
    <property type="match status" value="1"/>
</dbReference>
<organism evidence="13 14">
    <name type="scientific">Caenorhabditis bovis</name>
    <dbReference type="NCBI Taxonomy" id="2654633"/>
    <lineage>
        <taxon>Eukaryota</taxon>
        <taxon>Metazoa</taxon>
        <taxon>Ecdysozoa</taxon>
        <taxon>Nematoda</taxon>
        <taxon>Chromadorea</taxon>
        <taxon>Rhabditida</taxon>
        <taxon>Rhabditina</taxon>
        <taxon>Rhabditomorpha</taxon>
        <taxon>Rhabditoidea</taxon>
        <taxon>Rhabditidae</taxon>
        <taxon>Peloderinae</taxon>
        <taxon>Caenorhabditis</taxon>
    </lineage>
</organism>
<dbReference type="PROSITE" id="PS50001">
    <property type="entry name" value="SH2"/>
    <property type="match status" value="1"/>
</dbReference>
<accession>A0A8S1FEJ9</accession>
<dbReference type="InterPro" id="IPR000719">
    <property type="entry name" value="Prot_kinase_dom"/>
</dbReference>
<keyword evidence="14" id="KW-1185">Reference proteome</keyword>
<dbReference type="PRINTS" id="PR00401">
    <property type="entry name" value="SH2DOMAIN"/>
</dbReference>
<dbReference type="Gene3D" id="3.30.505.10">
    <property type="entry name" value="SH2 domain"/>
    <property type="match status" value="1"/>
</dbReference>
<dbReference type="InterPro" id="IPR008266">
    <property type="entry name" value="Tyr_kinase_AS"/>
</dbReference>
<feature type="domain" description="Protein kinase" evidence="12">
    <location>
        <begin position="123"/>
        <end position="382"/>
    </location>
</feature>
<dbReference type="PRINTS" id="PR00109">
    <property type="entry name" value="TYRKINASE"/>
</dbReference>
<sequence length="442" mass="49233">MSSVDLIAKESWFHGLLPREDVKAMLKNNGDFLVRTSEPVAGKARHLIVSLMQNEDEPDGGGSRHYVIKEENGKLSLVEHIVFPTVQALLNYYKENRINAKEQNSILINPINRQFWELSHDDITLTKTLGEGAFGEVKAGTLETKNNGKVNVAVKVAKLEKVTKEQIKEIMAEARLMRNFDHKNVVKCYGVAAGMEPLMVVMELVPGGGLDSYLQKNKVALPEKIDIMCQVIKGIVYIHKQNVIHRDIAARNCLYGNLVVKVSDFGLSRQGKSYQMNPKNRVPIRWLAPETLATYTYTPQSDVFAFGILCWEVLENGAQPYPNMTVADVHNKVLKEDYRMTLNEKTPPEIADIIATQKKTWMVQPTDRPTSAALSEMFDIVVKKLGPGATPSRGGAGLGGSISVQARNKVFRINVRDPLCQAAKRGSDTNVSVSNEEPEFDE</sequence>
<evidence type="ECO:0000256" key="3">
    <source>
        <dbReference type="ARBA" id="ARBA00022777"/>
    </source>
</evidence>
<keyword evidence="3 9" id="KW-0418">Kinase</keyword>
<evidence type="ECO:0000256" key="1">
    <source>
        <dbReference type="ARBA" id="ARBA00022679"/>
    </source>
</evidence>
<protein>
    <recommendedName>
        <fullName evidence="9">Tyrosine-protein kinase</fullName>
        <ecNumber evidence="9">2.7.10.2</ecNumber>
    </recommendedName>
</protein>
<feature type="binding site" evidence="8">
    <location>
        <position position="155"/>
    </location>
    <ligand>
        <name>ATP</name>
        <dbReference type="ChEBI" id="CHEBI:30616"/>
    </ligand>
</feature>
<dbReference type="Gene3D" id="1.10.510.10">
    <property type="entry name" value="Transferase(Phosphotransferase) domain 1"/>
    <property type="match status" value="1"/>
</dbReference>
<dbReference type="CDD" id="cd10361">
    <property type="entry name" value="SH2_Fps_family"/>
    <property type="match status" value="1"/>
</dbReference>
<evidence type="ECO:0000259" key="12">
    <source>
        <dbReference type="PROSITE" id="PS50011"/>
    </source>
</evidence>
<dbReference type="SMART" id="SM00219">
    <property type="entry name" value="TyrKc"/>
    <property type="match status" value="1"/>
</dbReference>
<dbReference type="InterPro" id="IPR036860">
    <property type="entry name" value="SH2_dom_sf"/>
</dbReference>
<dbReference type="SMART" id="SM00252">
    <property type="entry name" value="SH2"/>
    <property type="match status" value="1"/>
</dbReference>
<evidence type="ECO:0000256" key="6">
    <source>
        <dbReference type="ARBA" id="ARBA00051245"/>
    </source>
</evidence>
<feature type="region of interest" description="Disordered" evidence="10">
    <location>
        <begin position="423"/>
        <end position="442"/>
    </location>
</feature>
<dbReference type="InterPro" id="IPR000980">
    <property type="entry name" value="SH2"/>
</dbReference>
<keyword evidence="4 8" id="KW-0067">ATP-binding</keyword>
<dbReference type="Pfam" id="PF07714">
    <property type="entry name" value="PK_Tyr_Ser-Thr"/>
    <property type="match status" value="1"/>
</dbReference>
<dbReference type="FunFam" id="3.30.200.20:FF:000518">
    <property type="entry name" value="Tyrosine-protein kinase"/>
    <property type="match status" value="1"/>
</dbReference>
<keyword evidence="7" id="KW-0727">SH2 domain</keyword>
<dbReference type="PROSITE" id="PS50011">
    <property type="entry name" value="PROTEIN_KINASE_DOM"/>
    <property type="match status" value="1"/>
</dbReference>
<keyword evidence="1 9" id="KW-0808">Transferase</keyword>
<dbReference type="AlphaFoldDB" id="A0A8S1FEJ9"/>
<evidence type="ECO:0000259" key="11">
    <source>
        <dbReference type="PROSITE" id="PS50001"/>
    </source>
</evidence>
<dbReference type="SUPFAM" id="SSF55550">
    <property type="entry name" value="SH2 domain"/>
    <property type="match status" value="1"/>
</dbReference>
<dbReference type="PROSITE" id="PS00109">
    <property type="entry name" value="PROTEIN_KINASE_TYR"/>
    <property type="match status" value="1"/>
</dbReference>
<dbReference type="GO" id="GO:0004715">
    <property type="term" value="F:non-membrane spanning protein tyrosine kinase activity"/>
    <property type="evidence" value="ECO:0007669"/>
    <property type="project" value="UniProtKB-EC"/>
</dbReference>
<dbReference type="EMBL" id="CADEPM010000009">
    <property type="protein sequence ID" value="CAB3409808.1"/>
    <property type="molecule type" value="Genomic_DNA"/>
</dbReference>
<evidence type="ECO:0000256" key="9">
    <source>
        <dbReference type="RuleBase" id="RU362096"/>
    </source>
</evidence>